<evidence type="ECO:0000313" key="3">
    <source>
        <dbReference type="Proteomes" id="UP000650582"/>
    </source>
</evidence>
<dbReference type="InterPro" id="IPR036249">
    <property type="entry name" value="Thioredoxin-like_sf"/>
</dbReference>
<organism evidence="2 3">
    <name type="scientific">Rhizoctonia solani</name>
    <dbReference type="NCBI Taxonomy" id="456999"/>
    <lineage>
        <taxon>Eukaryota</taxon>
        <taxon>Fungi</taxon>
        <taxon>Dikarya</taxon>
        <taxon>Basidiomycota</taxon>
        <taxon>Agaricomycotina</taxon>
        <taxon>Agaricomycetes</taxon>
        <taxon>Cantharellales</taxon>
        <taxon>Ceratobasidiaceae</taxon>
        <taxon>Rhizoctonia</taxon>
    </lineage>
</organism>
<protein>
    <submittedName>
        <fullName evidence="2">Thioredoxin family</fullName>
    </submittedName>
</protein>
<dbReference type="AlphaFoldDB" id="A0A8H7H2I6"/>
<dbReference type="InterPro" id="IPR013766">
    <property type="entry name" value="Thioredoxin_domain"/>
</dbReference>
<sequence>MATTEALTHITSREQFEQAVNGGKPIIVDFWADWCQPCKMIVGPYATHAQEKLRIGFYKLNIDEQPRLQWIAEWDAAHPENQLSIRTIPLFIAFDGAGRQLDRFSSAHPKQLNTFIEEVSALARL</sequence>
<gene>
    <name evidence="2" type="ORF">RHS04_08003</name>
</gene>
<dbReference type="PANTHER" id="PTHR45663">
    <property type="entry name" value="GEO12009P1"/>
    <property type="match status" value="1"/>
</dbReference>
<dbReference type="CDD" id="cd02947">
    <property type="entry name" value="TRX_family"/>
    <property type="match status" value="1"/>
</dbReference>
<dbReference type="SUPFAM" id="SSF52833">
    <property type="entry name" value="Thioredoxin-like"/>
    <property type="match status" value="1"/>
</dbReference>
<reference evidence="2" key="1">
    <citation type="submission" date="2020-09" db="EMBL/GenBank/DDBJ databases">
        <title>Comparative genome analyses of four rice-infecting Rhizoctonia solani isolates reveal extensive enrichment of homogalacturonan modification genes.</title>
        <authorList>
            <person name="Lee D.-Y."/>
            <person name="Jeon J."/>
            <person name="Kim K.-T."/>
            <person name="Cheong K."/>
            <person name="Song H."/>
            <person name="Choi G."/>
            <person name="Ko J."/>
            <person name="Opiyo S.O."/>
            <person name="Zuo S."/>
            <person name="Madhav S."/>
            <person name="Lee Y.-H."/>
            <person name="Wang G.-L."/>
        </authorList>
    </citation>
    <scope>NUCLEOTIDE SEQUENCE</scope>
    <source>
        <strain evidence="2">AG1-IA YN-7</strain>
    </source>
</reference>
<name>A0A8H7H2I6_9AGAM</name>
<accession>A0A8H7H2I6</accession>
<proteinExistence type="predicted"/>
<dbReference type="GO" id="GO:0015035">
    <property type="term" value="F:protein-disulfide reductase activity"/>
    <property type="evidence" value="ECO:0007669"/>
    <property type="project" value="TreeGrafter"/>
</dbReference>
<evidence type="ECO:0000313" key="2">
    <source>
        <dbReference type="EMBL" id="KAF8671954.1"/>
    </source>
</evidence>
<dbReference type="GO" id="GO:0005737">
    <property type="term" value="C:cytoplasm"/>
    <property type="evidence" value="ECO:0007669"/>
    <property type="project" value="TreeGrafter"/>
</dbReference>
<dbReference type="Pfam" id="PF00085">
    <property type="entry name" value="Thioredoxin"/>
    <property type="match status" value="1"/>
</dbReference>
<dbReference type="Gene3D" id="3.40.30.10">
    <property type="entry name" value="Glutaredoxin"/>
    <property type="match status" value="1"/>
</dbReference>
<comment type="caution">
    <text evidence="2">The sequence shown here is derived from an EMBL/GenBank/DDBJ whole genome shotgun (WGS) entry which is preliminary data.</text>
</comment>
<evidence type="ECO:0000259" key="1">
    <source>
        <dbReference type="PROSITE" id="PS51352"/>
    </source>
</evidence>
<dbReference type="Proteomes" id="UP000650582">
    <property type="component" value="Unassembled WGS sequence"/>
</dbReference>
<dbReference type="PANTHER" id="PTHR45663:SF11">
    <property type="entry name" value="GEO12009P1"/>
    <property type="match status" value="1"/>
</dbReference>
<dbReference type="PROSITE" id="PS51352">
    <property type="entry name" value="THIOREDOXIN_2"/>
    <property type="match status" value="1"/>
</dbReference>
<dbReference type="EMBL" id="JACYCC010000214">
    <property type="protein sequence ID" value="KAF8671954.1"/>
    <property type="molecule type" value="Genomic_DNA"/>
</dbReference>
<feature type="domain" description="Thioredoxin" evidence="1">
    <location>
        <begin position="1"/>
        <end position="121"/>
    </location>
</feature>